<evidence type="ECO:0000256" key="6">
    <source>
        <dbReference type="SAM" id="MobiDB-lite"/>
    </source>
</evidence>
<reference evidence="8 9" key="1">
    <citation type="submission" date="2016-07" db="EMBL/GenBank/DDBJ databases">
        <title>Pervasive Adenine N6-methylation of Active Genes in Fungi.</title>
        <authorList>
            <consortium name="DOE Joint Genome Institute"/>
            <person name="Mondo S.J."/>
            <person name="Dannebaum R.O."/>
            <person name="Kuo R.C."/>
            <person name="Labutti K."/>
            <person name="Haridas S."/>
            <person name="Kuo A."/>
            <person name="Salamov A."/>
            <person name="Ahrendt S.R."/>
            <person name="Lipzen A."/>
            <person name="Sullivan W."/>
            <person name="Andreopoulos W.B."/>
            <person name="Clum A."/>
            <person name="Lindquist E."/>
            <person name="Daum C."/>
            <person name="Ramamoorthy G.K."/>
            <person name="Gryganskyi A."/>
            <person name="Culley D."/>
            <person name="Magnuson J.K."/>
            <person name="James T.Y."/>
            <person name="O'Malley M.A."/>
            <person name="Stajich J.E."/>
            <person name="Spatafora J.W."/>
            <person name="Visel A."/>
            <person name="Grigoriev I.V."/>
        </authorList>
    </citation>
    <scope>NUCLEOTIDE SEQUENCE [LARGE SCALE GENOMIC DNA]</scope>
    <source>
        <strain evidence="8 9">68-887.2</strain>
    </source>
</reference>
<comment type="subcellular location">
    <subcellularLocation>
        <location evidence="2">Cytoplasm</location>
    </subcellularLocation>
    <subcellularLocation>
        <location evidence="1">Nucleus</location>
    </subcellularLocation>
</comment>
<dbReference type="STRING" id="71784.A0A1Y2BEL4"/>
<dbReference type="Proteomes" id="UP000193986">
    <property type="component" value="Unassembled WGS sequence"/>
</dbReference>
<dbReference type="InParanoid" id="A0A1Y2BEL4"/>
<dbReference type="SUPFAM" id="SSF49764">
    <property type="entry name" value="HSP20-like chaperones"/>
    <property type="match status" value="1"/>
</dbReference>
<dbReference type="InterPro" id="IPR007052">
    <property type="entry name" value="CS_dom"/>
</dbReference>
<gene>
    <name evidence="8" type="ORF">BCR39DRAFT_464431</name>
</gene>
<dbReference type="GO" id="GO:0005737">
    <property type="term" value="C:cytoplasm"/>
    <property type="evidence" value="ECO:0007669"/>
    <property type="project" value="UniProtKB-SubCell"/>
</dbReference>
<keyword evidence="5" id="KW-0539">Nucleus</keyword>
<dbReference type="OrthoDB" id="428655at2759"/>
<evidence type="ECO:0000259" key="7">
    <source>
        <dbReference type="PROSITE" id="PS51203"/>
    </source>
</evidence>
<evidence type="ECO:0000256" key="4">
    <source>
        <dbReference type="ARBA" id="ARBA00022490"/>
    </source>
</evidence>
<evidence type="ECO:0000256" key="5">
    <source>
        <dbReference type="ARBA" id="ARBA00023242"/>
    </source>
</evidence>
<keyword evidence="4" id="KW-0963">Cytoplasm</keyword>
<accession>A0A1Y2BEL4</accession>
<dbReference type="AlphaFoldDB" id="A0A1Y2BEL4"/>
<dbReference type="Gene3D" id="2.60.40.790">
    <property type="match status" value="1"/>
</dbReference>
<evidence type="ECO:0000256" key="3">
    <source>
        <dbReference type="ARBA" id="ARBA00018915"/>
    </source>
</evidence>
<feature type="domain" description="CS" evidence="7">
    <location>
        <begin position="304"/>
        <end position="405"/>
    </location>
</feature>
<dbReference type="GO" id="GO:0005634">
    <property type="term" value="C:nucleus"/>
    <property type="evidence" value="ECO:0007669"/>
    <property type="project" value="UniProtKB-SubCell"/>
</dbReference>
<dbReference type="InterPro" id="IPR037895">
    <property type="entry name" value="NUDCD1"/>
</dbReference>
<dbReference type="CDD" id="cd06467">
    <property type="entry name" value="p23_NUDC_like"/>
    <property type="match status" value="1"/>
</dbReference>
<dbReference type="Pfam" id="PF04969">
    <property type="entry name" value="CS"/>
    <property type="match status" value="1"/>
</dbReference>
<dbReference type="PROSITE" id="PS51203">
    <property type="entry name" value="CS"/>
    <property type="match status" value="1"/>
</dbReference>
<evidence type="ECO:0000313" key="8">
    <source>
        <dbReference type="EMBL" id="ORY32515.1"/>
    </source>
</evidence>
<protein>
    <recommendedName>
        <fullName evidence="3">NudC domain-containing protein 1</fullName>
    </recommendedName>
</protein>
<organism evidence="8 9">
    <name type="scientific">Naematelia encephala</name>
    <dbReference type="NCBI Taxonomy" id="71784"/>
    <lineage>
        <taxon>Eukaryota</taxon>
        <taxon>Fungi</taxon>
        <taxon>Dikarya</taxon>
        <taxon>Basidiomycota</taxon>
        <taxon>Agaricomycotina</taxon>
        <taxon>Tremellomycetes</taxon>
        <taxon>Tremellales</taxon>
        <taxon>Naemateliaceae</taxon>
        <taxon>Naematelia</taxon>
    </lineage>
</organism>
<dbReference type="EMBL" id="MCFC01000009">
    <property type="protein sequence ID" value="ORY32515.1"/>
    <property type="molecule type" value="Genomic_DNA"/>
</dbReference>
<evidence type="ECO:0000256" key="2">
    <source>
        <dbReference type="ARBA" id="ARBA00004496"/>
    </source>
</evidence>
<name>A0A1Y2BEL4_9TREE</name>
<dbReference type="PANTHER" id="PTHR21664">
    <property type="entry name" value="CHRONIC MYELOGENOUS LEUKEMIA TUMOR ANTIGEN 66"/>
    <property type="match status" value="1"/>
</dbReference>
<evidence type="ECO:0000313" key="9">
    <source>
        <dbReference type="Proteomes" id="UP000193986"/>
    </source>
</evidence>
<feature type="region of interest" description="Disordered" evidence="6">
    <location>
        <begin position="256"/>
        <end position="295"/>
    </location>
</feature>
<proteinExistence type="predicted"/>
<keyword evidence="9" id="KW-1185">Reference proteome</keyword>
<comment type="caution">
    <text evidence="8">The sequence shown here is derived from an EMBL/GenBank/DDBJ whole genome shotgun (WGS) entry which is preliminary data.</text>
</comment>
<dbReference type="InterPro" id="IPR008978">
    <property type="entry name" value="HSP20-like_chaperone"/>
</dbReference>
<dbReference type="PANTHER" id="PTHR21664:SF1">
    <property type="entry name" value="NUDC DOMAIN-CONTAINING PROTEIN 1"/>
    <property type="match status" value="1"/>
</dbReference>
<evidence type="ECO:0000256" key="1">
    <source>
        <dbReference type="ARBA" id="ARBA00004123"/>
    </source>
</evidence>
<sequence>MSYLFPPSRSLLYPQFETYRLHSLDPDVHVTSYPLPGNGATQSRLGYNEHQLSFKETRARIAWDHLCVSGRRGVYVDTDWAVIGFTLNDDLQPVFTTLANFPTPISSSTVSSPAPEYPSVRALDSTHWTISTGSGSLYILETSSPTSEQFTGELTAMYERPYPFLLQAAHLSSPSKALLLFSRSVPEVGKDKARPKTATYEVLEVAIDPTKRTNVDSGSVESLDVRWAVRGGDLPYWCTWWDQGWLIFASEEIGGEDSVSEPGSQDSKGKKKVEPSKLVLGVGEDGSNGENGQSAPHINEITEEKAWPFTWTQGEDSVSMSIPLPTGTKREDVEVGLTATELRLVVSTSSVQPAPPLQDFLRKEQRRFWTTIDVEESTFTFDAAQGRLDIELSKVDTHTRWPSIFLPSDDDDDEEEVPETISASTLAAVRETFNNIKTRSPDEPEGAHPAIPTMIQEEMDLDDDADDAPERAFGNLGGGKVGREVYLGYIKDGKANWTKTTSVVLSLPLLANRDDGVIIKSAVDGLSFTPEPGPDPIKTPWTHISTNPALSFVLSSKRDLRLVRHLTKTSISADAHSPKRPRTEHSTSAATTVFAFDSGTSSTLTGNAYIYYPASTTTTARQGVIRVSGAERGAVLGVGCISAGDEDVVIALCEKELVIMGGCL</sequence>